<evidence type="ECO:0000256" key="6">
    <source>
        <dbReference type="RuleBase" id="RU003943"/>
    </source>
</evidence>
<dbReference type="Pfam" id="PF00950">
    <property type="entry name" value="ABC-3"/>
    <property type="match status" value="1"/>
</dbReference>
<dbReference type="GO" id="GO:0055085">
    <property type="term" value="P:transmembrane transport"/>
    <property type="evidence" value="ECO:0007669"/>
    <property type="project" value="InterPro"/>
</dbReference>
<evidence type="ECO:0000256" key="4">
    <source>
        <dbReference type="ARBA" id="ARBA00022989"/>
    </source>
</evidence>
<feature type="transmembrane region" description="Helical" evidence="7">
    <location>
        <begin position="17"/>
        <end position="36"/>
    </location>
</feature>
<dbReference type="PANTHER" id="PTHR30477">
    <property type="entry name" value="ABC-TRANSPORTER METAL-BINDING PROTEIN"/>
    <property type="match status" value="1"/>
</dbReference>
<comment type="subcellular location">
    <subcellularLocation>
        <location evidence="6">Cell membrane</location>
        <topology evidence="6">Multi-pass membrane protein</topology>
    </subcellularLocation>
    <subcellularLocation>
        <location evidence="1">Membrane</location>
        <topology evidence="1">Multi-pass membrane protein</topology>
    </subcellularLocation>
</comment>
<dbReference type="AlphaFoldDB" id="I4M8Q3"/>
<keyword evidence="6" id="KW-0813">Transport</keyword>
<reference evidence="8 9" key="1">
    <citation type="journal article" date="2012" name="J. Bacteriol.">
        <title>Comparative Genomic Analyses of 17 Clinical Isolates of Gardnerella vaginalis Provide Evidence of Multiple Genetically Isolated Clades Consistent with Subspeciation into Genovars.</title>
        <authorList>
            <person name="Ahmed A."/>
            <person name="Earl J."/>
            <person name="Retchless A."/>
            <person name="Hillier S."/>
            <person name="Rabe L."/>
            <person name="Cherpes T."/>
            <person name="Powell E."/>
            <person name="Janto B."/>
            <person name="Eutsey R."/>
            <person name="Hiller N.L."/>
            <person name="Boissy R."/>
            <person name="Dahlgreen M."/>
            <person name="Hall B."/>
            <person name="Costerton J."/>
            <person name="Post J.C."/>
            <person name="Hu F."/>
            <person name="Ehrlich G."/>
        </authorList>
    </citation>
    <scope>NUCLEOTIDE SEQUENCE [LARGE SCALE GENOMIC DNA]</scope>
    <source>
        <strain evidence="8 9">00703Dmash</strain>
    </source>
</reference>
<evidence type="ECO:0000313" key="8">
    <source>
        <dbReference type="EMBL" id="EIK85593.1"/>
    </source>
</evidence>
<protein>
    <submittedName>
        <fullName evidence="8">ABC transport system, permease component</fullName>
    </submittedName>
</protein>
<feature type="transmembrane region" description="Helical" evidence="7">
    <location>
        <begin position="141"/>
        <end position="159"/>
    </location>
</feature>
<name>I4M8Q3_9BIFI</name>
<evidence type="ECO:0000256" key="3">
    <source>
        <dbReference type="ARBA" id="ARBA00022692"/>
    </source>
</evidence>
<organism evidence="8 9">
    <name type="scientific">Gardnerella greenwoodii 00703Dmash</name>
    <dbReference type="NCBI Taxonomy" id="698960"/>
    <lineage>
        <taxon>Bacteria</taxon>
        <taxon>Bacillati</taxon>
        <taxon>Actinomycetota</taxon>
        <taxon>Actinomycetes</taxon>
        <taxon>Bifidobacteriales</taxon>
        <taxon>Bifidobacteriaceae</taxon>
        <taxon>Gardnerella</taxon>
        <taxon>Gardnerella greenwoodii</taxon>
    </lineage>
</organism>
<dbReference type="Gene3D" id="1.10.3470.10">
    <property type="entry name" value="ABC transporter involved in vitamin B12 uptake, BtuC"/>
    <property type="match status" value="1"/>
</dbReference>
<dbReference type="PATRIC" id="fig|698960.3.peg.734"/>
<keyword evidence="3 6" id="KW-0812">Transmembrane</keyword>
<comment type="similarity">
    <text evidence="2 6">Belongs to the ABC-3 integral membrane protein family.</text>
</comment>
<proteinExistence type="inferred from homology"/>
<feature type="transmembrane region" description="Helical" evidence="7">
    <location>
        <begin position="165"/>
        <end position="190"/>
    </location>
</feature>
<dbReference type="InterPro" id="IPR037294">
    <property type="entry name" value="ABC_BtuC-like"/>
</dbReference>
<evidence type="ECO:0000313" key="9">
    <source>
        <dbReference type="Proteomes" id="UP000033074"/>
    </source>
</evidence>
<gene>
    <name evidence="8" type="ORF">CGSMWGv00703Dmash_03739</name>
</gene>
<keyword evidence="4 7" id="KW-1133">Transmembrane helix</keyword>
<dbReference type="EMBL" id="ADEV01000008">
    <property type="protein sequence ID" value="EIK85593.1"/>
    <property type="molecule type" value="Genomic_DNA"/>
</dbReference>
<comment type="caution">
    <text evidence="8">The sequence shown here is derived from an EMBL/GenBank/DDBJ whole genome shotgun (WGS) entry which is preliminary data.</text>
</comment>
<feature type="transmembrane region" description="Helical" evidence="7">
    <location>
        <begin position="57"/>
        <end position="76"/>
    </location>
</feature>
<feature type="transmembrane region" description="Helical" evidence="7">
    <location>
        <begin position="102"/>
        <end position="129"/>
    </location>
</feature>
<dbReference type="GO" id="GO:0043190">
    <property type="term" value="C:ATP-binding cassette (ABC) transporter complex"/>
    <property type="evidence" value="ECO:0007669"/>
    <property type="project" value="InterPro"/>
</dbReference>
<evidence type="ECO:0000256" key="2">
    <source>
        <dbReference type="ARBA" id="ARBA00008034"/>
    </source>
</evidence>
<evidence type="ECO:0000256" key="7">
    <source>
        <dbReference type="SAM" id="Phobius"/>
    </source>
</evidence>
<dbReference type="InterPro" id="IPR001626">
    <property type="entry name" value="ABC_TroCD"/>
</dbReference>
<dbReference type="RefSeq" id="WP_004134801.1">
    <property type="nucleotide sequence ID" value="NZ_ADEV01000008.1"/>
</dbReference>
<sequence>MKLDIISKVKGQGPNTAAGVLLTVGFALGFLLLKLFQPIPLKVNSFISGNILTANSLDIQVTSIALIACIITLLAYGKQIIFACLDETCMQASGYNLRKTDFIILIMITVTVVIVMPAVGSVLSISLIVGPASTAIKLSSSIWQTVIFAPILGIIAGTLGLYSSIYLGLSSGGMITVFSAIVYIVCVIIYHAKNMIIKFIQAKRDVTQMA</sequence>
<evidence type="ECO:0000256" key="5">
    <source>
        <dbReference type="ARBA" id="ARBA00023136"/>
    </source>
</evidence>
<dbReference type="SUPFAM" id="SSF81345">
    <property type="entry name" value="ABC transporter involved in vitamin B12 uptake, BtuC"/>
    <property type="match status" value="1"/>
</dbReference>
<keyword evidence="5 7" id="KW-0472">Membrane</keyword>
<evidence type="ECO:0000256" key="1">
    <source>
        <dbReference type="ARBA" id="ARBA00004141"/>
    </source>
</evidence>
<accession>I4M8Q3</accession>
<dbReference type="PANTHER" id="PTHR30477:SF0">
    <property type="entry name" value="METAL TRANSPORT SYSTEM MEMBRANE PROTEIN TM_0125-RELATED"/>
    <property type="match status" value="1"/>
</dbReference>
<dbReference type="Proteomes" id="UP000033074">
    <property type="component" value="Unassembled WGS sequence"/>
</dbReference>